<dbReference type="Gene3D" id="2.115.10.20">
    <property type="entry name" value="Glycosyl hydrolase domain, family 43"/>
    <property type="match status" value="1"/>
</dbReference>
<evidence type="ECO:0000256" key="3">
    <source>
        <dbReference type="ARBA" id="ARBA00023295"/>
    </source>
</evidence>
<protein>
    <recommendedName>
        <fullName evidence="6">Beta-xylosidase C-terminal Concanavalin A-like domain-containing protein</fullName>
    </recommendedName>
</protein>
<comment type="similarity">
    <text evidence="1 5">Belongs to the glycosyl hydrolase 43 family.</text>
</comment>
<dbReference type="InterPro" id="IPR041542">
    <property type="entry name" value="GH43_C2"/>
</dbReference>
<evidence type="ECO:0000256" key="1">
    <source>
        <dbReference type="ARBA" id="ARBA00009865"/>
    </source>
</evidence>
<dbReference type="AlphaFoldDB" id="A0AAD5X7E4"/>
<dbReference type="InterPro" id="IPR051795">
    <property type="entry name" value="Glycosyl_Hydrlase_43"/>
</dbReference>
<dbReference type="GO" id="GO:0005975">
    <property type="term" value="P:carbohydrate metabolic process"/>
    <property type="evidence" value="ECO:0007669"/>
    <property type="project" value="InterPro"/>
</dbReference>
<evidence type="ECO:0000256" key="5">
    <source>
        <dbReference type="RuleBase" id="RU361187"/>
    </source>
</evidence>
<dbReference type="PANTHER" id="PTHR42812">
    <property type="entry name" value="BETA-XYLOSIDASE"/>
    <property type="match status" value="1"/>
</dbReference>
<evidence type="ECO:0000256" key="4">
    <source>
        <dbReference type="PIRSR" id="PIRSR606710-2"/>
    </source>
</evidence>
<dbReference type="InterPro" id="IPR023296">
    <property type="entry name" value="Glyco_hydro_beta-prop_sf"/>
</dbReference>
<dbReference type="Pfam" id="PF04616">
    <property type="entry name" value="Glyco_hydro_43"/>
    <property type="match status" value="1"/>
</dbReference>
<dbReference type="GO" id="GO:0004553">
    <property type="term" value="F:hydrolase activity, hydrolyzing O-glycosyl compounds"/>
    <property type="evidence" value="ECO:0007669"/>
    <property type="project" value="InterPro"/>
</dbReference>
<dbReference type="SUPFAM" id="SSF75005">
    <property type="entry name" value="Arabinanase/levansucrase/invertase"/>
    <property type="match status" value="1"/>
</dbReference>
<evidence type="ECO:0000256" key="2">
    <source>
        <dbReference type="ARBA" id="ARBA00022801"/>
    </source>
</evidence>
<accession>A0AAD5X7E4</accession>
<name>A0AAD5X7E4_9FUNG</name>
<keyword evidence="3 5" id="KW-0326">Glycosidase</keyword>
<dbReference type="SUPFAM" id="SSF49899">
    <property type="entry name" value="Concanavalin A-like lectins/glucanases"/>
    <property type="match status" value="1"/>
</dbReference>
<sequence>MPPINPIIPGFAPDPSVALIDGTFYLVNSTFHMFPGIPIYTSQDLTQLSLGRAVTSMSVLPNMPAIEGKFLSTGGLYAPTIRHHRASNTTYIVCTNIVDGDESSGGGGFNFILSTKSIHAGGPWSDPVYFKFPGIDPSLFFDDDSGKVYLHGSAGPIRMFEIDLATGSAASPTRELWPGTGGVYPEGPHIYKKDGWFYLVIAEGGTESDRHMVTVARASSDSIWGPYESCPQNPVLTARGTGRYVNHLGHAELFQDAHGKWWGVCLGVRKRFDGDGKAARYVLGRETFLTTVEWLDGEWPVIHDIDVNLVLPNGDNDGGQTTTTTTTRSRAIGESDPSLGFLYIRDAILSNHVFSNDFKTVSLVPGKGDFSQWAEPITFVGKRQRQLEGSTSVSMSVTSRPPPYFSASAPDASGGHLEAGLAYFKDEYRHVRVFYDFFASTITFEWVNKAKDVAKTVTHLVSVHDVCHLRVDYTETAYTFSYRLDDAENSVSFEAVDTLHMTGLDFVGPVIGVFAIGTVQDSDDAAGKQFGVQFDNLVVE</sequence>
<evidence type="ECO:0000259" key="6">
    <source>
        <dbReference type="Pfam" id="PF17851"/>
    </source>
</evidence>
<dbReference type="PANTHER" id="PTHR42812:SF12">
    <property type="entry name" value="BETA-XYLOSIDASE-RELATED"/>
    <property type="match status" value="1"/>
</dbReference>
<feature type="site" description="Important for catalytic activity, responsible for pKa modulation of the active site Glu and correct orientation of both the proton donor and substrate" evidence="4">
    <location>
        <position position="136"/>
    </location>
</feature>
<gene>
    <name evidence="7" type="ORF">HK100_009295</name>
</gene>
<reference evidence="7" key="1">
    <citation type="submission" date="2020-05" db="EMBL/GenBank/DDBJ databases">
        <title>Phylogenomic resolution of chytrid fungi.</title>
        <authorList>
            <person name="Stajich J.E."/>
            <person name="Amses K."/>
            <person name="Simmons R."/>
            <person name="Seto K."/>
            <person name="Myers J."/>
            <person name="Bonds A."/>
            <person name="Quandt C.A."/>
            <person name="Barry K."/>
            <person name="Liu P."/>
            <person name="Grigoriev I."/>
            <person name="Longcore J.E."/>
            <person name="James T.Y."/>
        </authorList>
    </citation>
    <scope>NUCLEOTIDE SEQUENCE</scope>
    <source>
        <strain evidence="7">JEL0513</strain>
    </source>
</reference>
<dbReference type="EMBL" id="JADGJH010004748">
    <property type="protein sequence ID" value="KAJ3084430.1"/>
    <property type="molecule type" value="Genomic_DNA"/>
</dbReference>
<dbReference type="CDD" id="cd18617">
    <property type="entry name" value="GH43_XynB-like"/>
    <property type="match status" value="1"/>
</dbReference>
<organism evidence="7 8">
    <name type="scientific">Physocladia obscura</name>
    <dbReference type="NCBI Taxonomy" id="109957"/>
    <lineage>
        <taxon>Eukaryota</taxon>
        <taxon>Fungi</taxon>
        <taxon>Fungi incertae sedis</taxon>
        <taxon>Chytridiomycota</taxon>
        <taxon>Chytridiomycota incertae sedis</taxon>
        <taxon>Chytridiomycetes</taxon>
        <taxon>Chytridiales</taxon>
        <taxon>Chytriomycetaceae</taxon>
        <taxon>Physocladia</taxon>
    </lineage>
</organism>
<keyword evidence="8" id="KW-1185">Reference proteome</keyword>
<feature type="domain" description="Beta-xylosidase C-terminal Concanavalin A-like" evidence="6">
    <location>
        <begin position="415"/>
        <end position="525"/>
    </location>
</feature>
<keyword evidence="2 5" id="KW-0378">Hydrolase</keyword>
<comment type="caution">
    <text evidence="7">The sequence shown here is derived from an EMBL/GenBank/DDBJ whole genome shotgun (WGS) entry which is preliminary data.</text>
</comment>
<dbReference type="Proteomes" id="UP001211907">
    <property type="component" value="Unassembled WGS sequence"/>
</dbReference>
<dbReference type="InterPro" id="IPR006710">
    <property type="entry name" value="Glyco_hydro_43"/>
</dbReference>
<dbReference type="Gene3D" id="2.60.120.200">
    <property type="match status" value="1"/>
</dbReference>
<dbReference type="Pfam" id="PF17851">
    <property type="entry name" value="GH43_C2"/>
    <property type="match status" value="1"/>
</dbReference>
<proteinExistence type="inferred from homology"/>
<evidence type="ECO:0000313" key="8">
    <source>
        <dbReference type="Proteomes" id="UP001211907"/>
    </source>
</evidence>
<dbReference type="InterPro" id="IPR013320">
    <property type="entry name" value="ConA-like_dom_sf"/>
</dbReference>
<evidence type="ECO:0000313" key="7">
    <source>
        <dbReference type="EMBL" id="KAJ3084430.1"/>
    </source>
</evidence>